<dbReference type="AlphaFoldDB" id="A0AAV7WQG9"/>
<dbReference type="Proteomes" id="UP001066276">
    <property type="component" value="Chromosome 1_1"/>
</dbReference>
<evidence type="ECO:0000313" key="2">
    <source>
        <dbReference type="EMBL" id="KAJ1215166.1"/>
    </source>
</evidence>
<evidence type="ECO:0000256" key="1">
    <source>
        <dbReference type="SAM" id="MobiDB-lite"/>
    </source>
</evidence>
<organism evidence="2 3">
    <name type="scientific">Pleurodeles waltl</name>
    <name type="common">Iberian ribbed newt</name>
    <dbReference type="NCBI Taxonomy" id="8319"/>
    <lineage>
        <taxon>Eukaryota</taxon>
        <taxon>Metazoa</taxon>
        <taxon>Chordata</taxon>
        <taxon>Craniata</taxon>
        <taxon>Vertebrata</taxon>
        <taxon>Euteleostomi</taxon>
        <taxon>Amphibia</taxon>
        <taxon>Batrachia</taxon>
        <taxon>Caudata</taxon>
        <taxon>Salamandroidea</taxon>
        <taxon>Salamandridae</taxon>
        <taxon>Pleurodelinae</taxon>
        <taxon>Pleurodeles</taxon>
    </lineage>
</organism>
<gene>
    <name evidence="2" type="ORF">NDU88_002775</name>
</gene>
<name>A0AAV7WQG9_PLEWA</name>
<dbReference type="EMBL" id="JANPWB010000001">
    <property type="protein sequence ID" value="KAJ1215166.1"/>
    <property type="molecule type" value="Genomic_DNA"/>
</dbReference>
<proteinExistence type="predicted"/>
<comment type="caution">
    <text evidence="2">The sequence shown here is derived from an EMBL/GenBank/DDBJ whole genome shotgun (WGS) entry which is preliminary data.</text>
</comment>
<feature type="region of interest" description="Disordered" evidence="1">
    <location>
        <begin position="1"/>
        <end position="22"/>
    </location>
</feature>
<reference evidence="2" key="1">
    <citation type="journal article" date="2022" name="bioRxiv">
        <title>Sequencing and chromosome-scale assembly of the giantPleurodeles waltlgenome.</title>
        <authorList>
            <person name="Brown T."/>
            <person name="Elewa A."/>
            <person name="Iarovenko S."/>
            <person name="Subramanian E."/>
            <person name="Araus A.J."/>
            <person name="Petzold A."/>
            <person name="Susuki M."/>
            <person name="Suzuki K.-i.T."/>
            <person name="Hayashi T."/>
            <person name="Toyoda A."/>
            <person name="Oliveira C."/>
            <person name="Osipova E."/>
            <person name="Leigh N.D."/>
            <person name="Simon A."/>
            <person name="Yun M.H."/>
        </authorList>
    </citation>
    <scope>NUCLEOTIDE SEQUENCE</scope>
    <source>
        <strain evidence="2">20211129_DDA</strain>
        <tissue evidence="2">Liver</tissue>
    </source>
</reference>
<accession>A0AAV7WQG9</accession>
<protein>
    <submittedName>
        <fullName evidence="2">Uncharacterized protein</fullName>
    </submittedName>
</protein>
<sequence length="88" mass="9672">MATNKKESCLSLPVNNPTDTGRMLNPALKNHDQRLPCTNPLPKEVKDGKGVQAPIIWVAVLPSFMLKHTRSGDTRISFGDKMGMNLAK</sequence>
<evidence type="ECO:0000313" key="3">
    <source>
        <dbReference type="Proteomes" id="UP001066276"/>
    </source>
</evidence>
<keyword evidence="3" id="KW-1185">Reference proteome</keyword>